<name>A0A5C3Q5D1_9APHY</name>
<organism evidence="1 2">
    <name type="scientific">Polyporus arcularius HHB13444</name>
    <dbReference type="NCBI Taxonomy" id="1314778"/>
    <lineage>
        <taxon>Eukaryota</taxon>
        <taxon>Fungi</taxon>
        <taxon>Dikarya</taxon>
        <taxon>Basidiomycota</taxon>
        <taxon>Agaricomycotina</taxon>
        <taxon>Agaricomycetes</taxon>
        <taxon>Polyporales</taxon>
        <taxon>Polyporaceae</taxon>
        <taxon>Polyporus</taxon>
    </lineage>
</organism>
<sequence>MRFGRCVASGTDGECLRGRLPSSVLRTLRPWPIHLASARDSTHPRIWSRPSLRRGVKNRVGDVRVGRSRDVLWCRNEADQWQWHFQYHQRPLPAADCWSLPWLCAHQAFILTPVCLSFSWASGADRLASRGHGIRIIHTVSSPIRAYVCVRIAQILTAWQLDSSGTSVSQATRNDQYTYFGARAL</sequence>
<keyword evidence="2" id="KW-1185">Reference proteome</keyword>
<proteinExistence type="predicted"/>
<dbReference type="AlphaFoldDB" id="A0A5C3Q5D1"/>
<dbReference type="InParanoid" id="A0A5C3Q5D1"/>
<accession>A0A5C3Q5D1</accession>
<protein>
    <submittedName>
        <fullName evidence="1">Uncharacterized protein</fullName>
    </submittedName>
</protein>
<dbReference type="Proteomes" id="UP000308197">
    <property type="component" value="Unassembled WGS sequence"/>
</dbReference>
<evidence type="ECO:0000313" key="2">
    <source>
        <dbReference type="Proteomes" id="UP000308197"/>
    </source>
</evidence>
<gene>
    <name evidence="1" type="ORF">K466DRAFT_80566</name>
</gene>
<evidence type="ECO:0000313" key="1">
    <source>
        <dbReference type="EMBL" id="TFK93643.1"/>
    </source>
</evidence>
<reference evidence="1 2" key="1">
    <citation type="journal article" date="2019" name="Nat. Ecol. Evol.">
        <title>Megaphylogeny resolves global patterns of mushroom evolution.</title>
        <authorList>
            <person name="Varga T."/>
            <person name="Krizsan K."/>
            <person name="Foldi C."/>
            <person name="Dima B."/>
            <person name="Sanchez-Garcia M."/>
            <person name="Sanchez-Ramirez S."/>
            <person name="Szollosi G.J."/>
            <person name="Szarkandi J.G."/>
            <person name="Papp V."/>
            <person name="Albert L."/>
            <person name="Andreopoulos W."/>
            <person name="Angelini C."/>
            <person name="Antonin V."/>
            <person name="Barry K.W."/>
            <person name="Bougher N.L."/>
            <person name="Buchanan P."/>
            <person name="Buyck B."/>
            <person name="Bense V."/>
            <person name="Catcheside P."/>
            <person name="Chovatia M."/>
            <person name="Cooper J."/>
            <person name="Damon W."/>
            <person name="Desjardin D."/>
            <person name="Finy P."/>
            <person name="Geml J."/>
            <person name="Haridas S."/>
            <person name="Hughes K."/>
            <person name="Justo A."/>
            <person name="Karasinski D."/>
            <person name="Kautmanova I."/>
            <person name="Kiss B."/>
            <person name="Kocsube S."/>
            <person name="Kotiranta H."/>
            <person name="LaButti K.M."/>
            <person name="Lechner B.E."/>
            <person name="Liimatainen K."/>
            <person name="Lipzen A."/>
            <person name="Lukacs Z."/>
            <person name="Mihaltcheva S."/>
            <person name="Morgado L.N."/>
            <person name="Niskanen T."/>
            <person name="Noordeloos M.E."/>
            <person name="Ohm R.A."/>
            <person name="Ortiz-Santana B."/>
            <person name="Ovrebo C."/>
            <person name="Racz N."/>
            <person name="Riley R."/>
            <person name="Savchenko A."/>
            <person name="Shiryaev A."/>
            <person name="Soop K."/>
            <person name="Spirin V."/>
            <person name="Szebenyi C."/>
            <person name="Tomsovsky M."/>
            <person name="Tulloss R.E."/>
            <person name="Uehling J."/>
            <person name="Grigoriev I.V."/>
            <person name="Vagvolgyi C."/>
            <person name="Papp T."/>
            <person name="Martin F.M."/>
            <person name="Miettinen O."/>
            <person name="Hibbett D.S."/>
            <person name="Nagy L.G."/>
        </authorList>
    </citation>
    <scope>NUCLEOTIDE SEQUENCE [LARGE SCALE GENOMIC DNA]</scope>
    <source>
        <strain evidence="1 2">HHB13444</strain>
    </source>
</reference>
<dbReference type="EMBL" id="ML210978">
    <property type="protein sequence ID" value="TFK93643.1"/>
    <property type="molecule type" value="Genomic_DNA"/>
</dbReference>